<dbReference type="PANTHER" id="PTHR33867">
    <property type="entry name" value="RIBOSOME MATURATION FACTOR RIMP"/>
    <property type="match status" value="1"/>
</dbReference>
<evidence type="ECO:0000259" key="4">
    <source>
        <dbReference type="Pfam" id="PF02576"/>
    </source>
</evidence>
<keyword evidence="2 3" id="KW-0690">Ribosome biogenesis</keyword>
<comment type="subcellular location">
    <subcellularLocation>
        <location evidence="3">Cytoplasm</location>
    </subcellularLocation>
</comment>
<dbReference type="HAMAP" id="MF_01077">
    <property type="entry name" value="RimP"/>
    <property type="match status" value="1"/>
</dbReference>
<dbReference type="GO" id="GO:0000028">
    <property type="term" value="P:ribosomal small subunit assembly"/>
    <property type="evidence" value="ECO:0007669"/>
    <property type="project" value="TreeGrafter"/>
</dbReference>
<evidence type="ECO:0000256" key="3">
    <source>
        <dbReference type="HAMAP-Rule" id="MF_01077"/>
    </source>
</evidence>
<dbReference type="InterPro" id="IPR028989">
    <property type="entry name" value="RimP_N"/>
</dbReference>
<dbReference type="Pfam" id="PF17384">
    <property type="entry name" value="DUF150_C"/>
    <property type="match status" value="1"/>
</dbReference>
<dbReference type="PANTHER" id="PTHR33867:SF1">
    <property type="entry name" value="RIBOSOME MATURATION FACTOR RIMP"/>
    <property type="match status" value="1"/>
</dbReference>
<dbReference type="InterPro" id="IPR028998">
    <property type="entry name" value="RimP_C"/>
</dbReference>
<evidence type="ECO:0000256" key="1">
    <source>
        <dbReference type="ARBA" id="ARBA00022490"/>
    </source>
</evidence>
<comment type="function">
    <text evidence="3">Required for maturation of 30S ribosomal subunits.</text>
</comment>
<feature type="domain" description="Ribosome maturation factor RimP C-terminal" evidence="5">
    <location>
        <begin position="90"/>
        <end position="158"/>
    </location>
</feature>
<feature type="domain" description="Ribosome maturation factor RimP N-terminal" evidence="4">
    <location>
        <begin position="14"/>
        <end position="85"/>
    </location>
</feature>
<dbReference type="RefSeq" id="WP_309940129.1">
    <property type="nucleotide sequence ID" value="NZ_AP025305.1"/>
</dbReference>
<dbReference type="Gene3D" id="3.30.300.70">
    <property type="entry name" value="RimP-like superfamily, N-terminal"/>
    <property type="match status" value="1"/>
</dbReference>
<keyword evidence="1 3" id="KW-0963">Cytoplasm</keyword>
<keyword evidence="7" id="KW-1185">Reference proteome</keyword>
<name>A0AAE4BTR4_9BACT</name>
<proteinExistence type="inferred from homology"/>
<organism evidence="6 7">
    <name type="scientific">Aureibacter tunicatorum</name>
    <dbReference type="NCBI Taxonomy" id="866807"/>
    <lineage>
        <taxon>Bacteria</taxon>
        <taxon>Pseudomonadati</taxon>
        <taxon>Bacteroidota</taxon>
        <taxon>Cytophagia</taxon>
        <taxon>Cytophagales</taxon>
        <taxon>Persicobacteraceae</taxon>
        <taxon>Aureibacter</taxon>
    </lineage>
</organism>
<dbReference type="Proteomes" id="UP001185092">
    <property type="component" value="Unassembled WGS sequence"/>
</dbReference>
<gene>
    <name evidence="3" type="primary">rimP</name>
    <name evidence="6" type="ORF">HNQ88_003301</name>
</gene>
<dbReference type="GO" id="GO:0005829">
    <property type="term" value="C:cytosol"/>
    <property type="evidence" value="ECO:0007669"/>
    <property type="project" value="TreeGrafter"/>
</dbReference>
<accession>A0AAE4BTR4</accession>
<dbReference type="Pfam" id="PF02576">
    <property type="entry name" value="RimP_N"/>
    <property type="match status" value="1"/>
</dbReference>
<dbReference type="SUPFAM" id="SSF75420">
    <property type="entry name" value="YhbC-like, N-terminal domain"/>
    <property type="match status" value="1"/>
</dbReference>
<dbReference type="EMBL" id="JAVDQD010000004">
    <property type="protein sequence ID" value="MDR6240235.1"/>
    <property type="molecule type" value="Genomic_DNA"/>
</dbReference>
<protein>
    <recommendedName>
        <fullName evidence="3">Ribosome maturation factor RimP</fullName>
    </recommendedName>
</protein>
<evidence type="ECO:0000313" key="7">
    <source>
        <dbReference type="Proteomes" id="UP001185092"/>
    </source>
</evidence>
<reference evidence="6" key="1">
    <citation type="submission" date="2023-07" db="EMBL/GenBank/DDBJ databases">
        <title>Genomic Encyclopedia of Type Strains, Phase IV (KMG-IV): sequencing the most valuable type-strain genomes for metagenomic binning, comparative biology and taxonomic classification.</title>
        <authorList>
            <person name="Goeker M."/>
        </authorList>
    </citation>
    <scope>NUCLEOTIDE SEQUENCE</scope>
    <source>
        <strain evidence="6">DSM 26174</strain>
    </source>
</reference>
<dbReference type="CDD" id="cd01734">
    <property type="entry name" value="YlxS_C"/>
    <property type="match status" value="1"/>
</dbReference>
<evidence type="ECO:0000313" key="6">
    <source>
        <dbReference type="EMBL" id="MDR6240235.1"/>
    </source>
</evidence>
<dbReference type="InterPro" id="IPR003728">
    <property type="entry name" value="Ribosome_maturation_RimP"/>
</dbReference>
<evidence type="ECO:0000259" key="5">
    <source>
        <dbReference type="Pfam" id="PF17384"/>
    </source>
</evidence>
<comment type="caution">
    <text evidence="6">The sequence shown here is derived from an EMBL/GenBank/DDBJ whole genome shotgun (WGS) entry which is preliminary data.</text>
</comment>
<dbReference type="InterPro" id="IPR035956">
    <property type="entry name" value="RimP_N_sf"/>
</dbReference>
<dbReference type="GO" id="GO:0006412">
    <property type="term" value="P:translation"/>
    <property type="evidence" value="ECO:0007669"/>
    <property type="project" value="TreeGrafter"/>
</dbReference>
<sequence>MENSSLKDRIAEKVNELITDPTYFLVDVIITGDGGKKKVLILIDGDQGVNVDECGRISRQLGAYLEEEDLISTAYRLEVSSFGLDYPLMLKRQYIKNIGRKVKVKLAGSSDEPIVGLLEASDEDTIKVLKDGKTKKDPKESITIPFEEILTTNILIQF</sequence>
<evidence type="ECO:0000256" key="2">
    <source>
        <dbReference type="ARBA" id="ARBA00022517"/>
    </source>
</evidence>
<dbReference type="AlphaFoldDB" id="A0AAE4BTR4"/>
<comment type="similarity">
    <text evidence="3">Belongs to the RimP family.</text>
</comment>